<reference evidence="1 2" key="1">
    <citation type="submission" date="2019-02" db="EMBL/GenBank/DDBJ databases">
        <title>Deep-cultivation of Planctomycetes and their phenomic and genomic characterization uncovers novel biology.</title>
        <authorList>
            <person name="Wiegand S."/>
            <person name="Jogler M."/>
            <person name="Boedeker C."/>
            <person name="Pinto D."/>
            <person name="Vollmers J."/>
            <person name="Rivas-Marin E."/>
            <person name="Kohn T."/>
            <person name="Peeters S.H."/>
            <person name="Heuer A."/>
            <person name="Rast P."/>
            <person name="Oberbeckmann S."/>
            <person name="Bunk B."/>
            <person name="Jeske O."/>
            <person name="Meyerdierks A."/>
            <person name="Storesund J.E."/>
            <person name="Kallscheuer N."/>
            <person name="Luecker S."/>
            <person name="Lage O.M."/>
            <person name="Pohl T."/>
            <person name="Merkel B.J."/>
            <person name="Hornburger P."/>
            <person name="Mueller R.-W."/>
            <person name="Bruemmer F."/>
            <person name="Labrenz M."/>
            <person name="Spormann A.M."/>
            <person name="Op Den Camp H."/>
            <person name="Overmann J."/>
            <person name="Amann R."/>
            <person name="Jetten M.S.M."/>
            <person name="Mascher T."/>
            <person name="Medema M.H."/>
            <person name="Devos D.P."/>
            <person name="Kaster A.-K."/>
            <person name="Ovreas L."/>
            <person name="Rohde M."/>
            <person name="Galperin M.Y."/>
            <person name="Jogler C."/>
        </authorList>
    </citation>
    <scope>NUCLEOTIDE SEQUENCE [LARGE SCALE GENOMIC DNA]</scope>
    <source>
        <strain evidence="1 2">Pla108</strain>
    </source>
</reference>
<dbReference type="AlphaFoldDB" id="A0A5C6A6Q0"/>
<keyword evidence="2" id="KW-1185">Reference proteome</keyword>
<dbReference type="Proteomes" id="UP000317421">
    <property type="component" value="Unassembled WGS sequence"/>
</dbReference>
<proteinExistence type="predicted"/>
<dbReference type="CDD" id="cd15482">
    <property type="entry name" value="Sialidase_non-viral"/>
    <property type="match status" value="1"/>
</dbReference>
<dbReference type="OrthoDB" id="6381507at2"/>
<dbReference type="EMBL" id="SJPR01000007">
    <property type="protein sequence ID" value="TWT94013.1"/>
    <property type="molecule type" value="Genomic_DNA"/>
</dbReference>
<evidence type="ECO:0000313" key="2">
    <source>
        <dbReference type="Proteomes" id="UP000317421"/>
    </source>
</evidence>
<name>A0A5C6A6Q0_9BACT</name>
<dbReference type="RefSeq" id="WP_146446419.1">
    <property type="nucleotide sequence ID" value="NZ_SJPR01000007.1"/>
</dbReference>
<organism evidence="1 2">
    <name type="scientific">Botrimarina colliarenosi</name>
    <dbReference type="NCBI Taxonomy" id="2528001"/>
    <lineage>
        <taxon>Bacteria</taxon>
        <taxon>Pseudomonadati</taxon>
        <taxon>Planctomycetota</taxon>
        <taxon>Planctomycetia</taxon>
        <taxon>Pirellulales</taxon>
        <taxon>Lacipirellulaceae</taxon>
        <taxon>Botrimarina</taxon>
    </lineage>
</organism>
<evidence type="ECO:0008006" key="3">
    <source>
        <dbReference type="Google" id="ProtNLM"/>
    </source>
</evidence>
<accession>A0A5C6A6Q0</accession>
<sequence>MSVFQDVDLSPYAPILAAGDQAINLALAYNDADASDYGEVSLTYLDAAMQPMGSPALFTTLDRTTAPGEWGTRTLSGLVPGGAAHVRVSLSAFRNGSGTARNISYDAVAAEIGDYVPPPAPNVVNGTLVQFNPNGAWSWYQDERAIVDVDRGEILVGSIASYGGLGGEAEDGKVQTSHFSLADRSRRIVTHNDIESDGGGDDHNVPAYLKKQDGDILTFYAAHNRRNGVTGLDDASYYRTFDNDTETWGAETIWHWWPEIPNDAPGSGGTTYSNLFQLSSVDPDGDGAGRIYNIARTQQSPHFMYSDNNGASWEYGGQFTEAPAASPAGGNYVNGYYKYWSNGVDRIDFVATEYHPRDFNTSIYHGYIQDGKVYDSQGEVVDNDIHDAADSFNPALVPSTDDFTSVFVADGVNHSRAWNTDVLRYPDGSIGALFKTRPAPYDENPNVDTGDHRVWYGRFDPATQQWSTHEIARAGARLFSVEQDYTGLGALDPRDPNTIYISTEINPIDDSATEHHEIYKGVTADKGATWTWTAITENSSFDNLRPIAPQWDDSNTAVIWWRGSKFSHANTNAAVVGVILSDGESLGLRQYADATTDNTTLADGSPLSLSVGNGPGAADNAWRLRTDAGNGATVFTADEVGSEDAPTLKTTVDGVDAGVYDIFAYFWVDGGTDWRLRAGLEQGNLSVFRTRGSQHADGELFAPILVTEEANRVLYQAYLGREAVDETGVIDAFIDDGDSSGDGSVWYDGLGYALVTETLLGDFNADGVVNAADYVVWRDNLGLSVTLPNEDPSVSPGAVTADDYQTWRENYGASLAGVAKSSTPTPEPGSIWLVCVLGGCVAGASPSRASVVEPSLHVSRHNATLSVGEECPARARAF</sequence>
<gene>
    <name evidence="1" type="ORF">Pla108_37240</name>
</gene>
<protein>
    <recommendedName>
        <fullName evidence="3">Dockerin domain-containing protein</fullName>
    </recommendedName>
</protein>
<comment type="caution">
    <text evidence="1">The sequence shown here is derived from an EMBL/GenBank/DDBJ whole genome shotgun (WGS) entry which is preliminary data.</text>
</comment>
<dbReference type="InterPro" id="IPR018247">
    <property type="entry name" value="EF_Hand_1_Ca_BS"/>
</dbReference>
<dbReference type="PROSITE" id="PS00018">
    <property type="entry name" value="EF_HAND_1"/>
    <property type="match status" value="1"/>
</dbReference>
<evidence type="ECO:0000313" key="1">
    <source>
        <dbReference type="EMBL" id="TWT94013.1"/>
    </source>
</evidence>